<dbReference type="InterPro" id="IPR012495">
    <property type="entry name" value="TadE-like_dom"/>
</dbReference>
<proteinExistence type="predicted"/>
<reference evidence="2 3" key="1">
    <citation type="submission" date="2020-04" db="EMBL/GenBank/DDBJ databases">
        <authorList>
            <person name="De Canck E."/>
        </authorList>
    </citation>
    <scope>NUCLEOTIDE SEQUENCE [LARGE SCALE GENOMIC DNA]</scope>
    <source>
        <strain evidence="2 3">LMG 26841</strain>
    </source>
</reference>
<keyword evidence="3" id="KW-1185">Reference proteome</keyword>
<evidence type="ECO:0000313" key="2">
    <source>
        <dbReference type="EMBL" id="CAB3876233.1"/>
    </source>
</evidence>
<dbReference type="GeneID" id="94356767"/>
<accession>A0A6S7D2Z0</accession>
<name>A0A6S7D2Z0_9BURK</name>
<feature type="domain" description="TadE-like" evidence="1">
    <location>
        <begin position="27"/>
        <end position="69"/>
    </location>
</feature>
<dbReference type="Proteomes" id="UP000494272">
    <property type="component" value="Unassembled WGS sequence"/>
</dbReference>
<organism evidence="2 3">
    <name type="scientific">Achromobacter dolens</name>
    <dbReference type="NCBI Taxonomy" id="1287738"/>
    <lineage>
        <taxon>Bacteria</taxon>
        <taxon>Pseudomonadati</taxon>
        <taxon>Pseudomonadota</taxon>
        <taxon>Betaproteobacteria</taxon>
        <taxon>Burkholderiales</taxon>
        <taxon>Alcaligenaceae</taxon>
        <taxon>Achromobacter</taxon>
    </lineage>
</organism>
<protein>
    <recommendedName>
        <fullName evidence="1">TadE-like domain-containing protein</fullName>
    </recommendedName>
</protein>
<evidence type="ECO:0000313" key="3">
    <source>
        <dbReference type="Proteomes" id="UP000494272"/>
    </source>
</evidence>
<dbReference type="EMBL" id="CADIKW010000006">
    <property type="protein sequence ID" value="CAB3876233.1"/>
    <property type="molecule type" value="Genomic_DNA"/>
</dbReference>
<dbReference type="RefSeq" id="WP_244976907.1">
    <property type="nucleotide sequence ID" value="NZ_CADIKW010000006.1"/>
</dbReference>
<evidence type="ECO:0000259" key="1">
    <source>
        <dbReference type="Pfam" id="PF07811"/>
    </source>
</evidence>
<dbReference type="AlphaFoldDB" id="A0A6S7D2Z0"/>
<gene>
    <name evidence="2" type="ORF">LMG26841_03215</name>
</gene>
<sequence length="258" mass="27734">MPAPHWPAMTAFFVASRSRAARPLQRGAAALEFTLIAALMLLLALGTVEAVRWQLTRQIVHLALLQAARAGATTHGDPVHIRAAFQQALLPLHAGAGDQAGARRRQAHAQARIAGQVGASPWRIEILRPDAQAFRDHARPGLRTDAPAGLPAIDNAYQALQYARRPDLPDSRSIFRANTLRLRLTYLYRPLLPPLRALLAGLAGGADGSYANAARANGLAPIGMELEVEMHSHPVDWRGAQPYPPGMVAGACRGLHCP</sequence>
<dbReference type="Pfam" id="PF07811">
    <property type="entry name" value="TadE"/>
    <property type="match status" value="1"/>
</dbReference>